<reference evidence="1 2" key="1">
    <citation type="submission" date="2018-10" db="EMBL/GenBank/DDBJ databases">
        <title>Genomic Encyclopedia of Archaeal and Bacterial Type Strains, Phase II (KMG-II): from individual species to whole genera.</title>
        <authorList>
            <person name="Goeker M."/>
        </authorList>
    </citation>
    <scope>NUCLEOTIDE SEQUENCE [LARGE SCALE GENOMIC DNA]</scope>
    <source>
        <strain evidence="1 2">ATCC 29870</strain>
    </source>
</reference>
<dbReference type="RefSeq" id="WP_121940895.1">
    <property type="nucleotide sequence ID" value="NZ_CP137846.1"/>
</dbReference>
<name>A0A3L9ZXH3_9BACT</name>
<dbReference type="Proteomes" id="UP000267246">
    <property type="component" value="Unassembled WGS sequence"/>
</dbReference>
<gene>
    <name evidence="1" type="ORF">JN00_0432</name>
</gene>
<evidence type="ECO:0000313" key="1">
    <source>
        <dbReference type="EMBL" id="RMA77581.1"/>
    </source>
</evidence>
<dbReference type="AlphaFoldDB" id="A0A3L9ZXH3"/>
<sequence>MQLKYTSKTFIDDEWKVSFETPFIPFFQKTKDEFLIFDFSDQNSNLHHLEISEEEVKIKYLQNELYMILDEITHWTLKHENQEYTLDLFLYEVSLGLSEVNFKYEMQNQGQVLQRVWINLTLQK</sequence>
<comment type="caution">
    <text evidence="1">The sequence shown here is derived from an EMBL/GenBank/DDBJ whole genome shotgun (WGS) entry which is preliminary data.</text>
</comment>
<dbReference type="EMBL" id="REFI01000008">
    <property type="protein sequence ID" value="RMA77581.1"/>
    <property type="molecule type" value="Genomic_DNA"/>
</dbReference>
<evidence type="ECO:0000313" key="2">
    <source>
        <dbReference type="Proteomes" id="UP000267246"/>
    </source>
</evidence>
<protein>
    <submittedName>
        <fullName evidence="1">Uncharacterized protein</fullName>
    </submittedName>
</protein>
<proteinExistence type="predicted"/>
<keyword evidence="2" id="KW-1185">Reference proteome</keyword>
<organism evidence="1 2">
    <name type="scientific">Metamycoplasma subdolum</name>
    <dbReference type="NCBI Taxonomy" id="92407"/>
    <lineage>
        <taxon>Bacteria</taxon>
        <taxon>Bacillati</taxon>
        <taxon>Mycoplasmatota</taxon>
        <taxon>Mycoplasmoidales</taxon>
        <taxon>Metamycoplasmataceae</taxon>
        <taxon>Metamycoplasma</taxon>
    </lineage>
</organism>
<accession>A0A3L9ZXH3</accession>